<feature type="region of interest" description="Disordered" evidence="2">
    <location>
        <begin position="265"/>
        <end position="285"/>
    </location>
</feature>
<keyword evidence="1" id="KW-0238">DNA-binding</keyword>
<feature type="compositionally biased region" description="Polar residues" evidence="2">
    <location>
        <begin position="332"/>
        <end position="343"/>
    </location>
</feature>
<keyword evidence="1" id="KW-0539">Nucleus</keyword>
<sequence length="424" mass="47352">MAAHDWKMAAQIDKGVVDGRASRCDPDETNPTPKVINNHCIKQTIRKIKPIPPPLDLSKRGPLDLTSSESVSDFTSFSASPRSPASSNQKHLPFRKRAFSWTTFHDEAGCNSLSPGPSSAIMQRSTYYGFIPTSPHISRLSVIKQESIDQPDVFGDYYLSSNVEGKEVQESVAIGKSSKEKPCVYSEAKTVITYPAPQSPAFPTPATPSPLSPMNFPPTSTFFPPHFHPKLSSYSWSGSLLSPAPSLHSSSQEELAQCRSWKLEENEMEEESSDNVAASREESDAFHGGALSREDYVHSEPQPGTSELCERLQRFDFVMPPAVPKSTEKRYQVTNEETSSSLAPSPAKRPMNGFMLFAQKYRLQLIQQFPGRDNRAISVMLGDAWKRLNPGEKEVYTAEAHLRAEEYRRLFPDCWKRKRSKSTS</sequence>
<reference evidence="4 5" key="1">
    <citation type="submission" date="2016-03" db="EMBL/GenBank/DDBJ databases">
        <title>EvidentialGene: Evidence-directed Construction of Genes on Genomes.</title>
        <authorList>
            <person name="Gilbert D.G."/>
            <person name="Choi J.-H."/>
            <person name="Mockaitis K."/>
            <person name="Colbourne J."/>
            <person name="Pfrender M."/>
        </authorList>
    </citation>
    <scope>NUCLEOTIDE SEQUENCE [LARGE SCALE GENOMIC DNA]</scope>
    <source>
        <strain evidence="4 5">Xinb3</strain>
        <tissue evidence="4">Complete organism</tissue>
    </source>
</reference>
<dbReference type="SUPFAM" id="SSF47095">
    <property type="entry name" value="HMG-box"/>
    <property type="match status" value="1"/>
</dbReference>
<dbReference type="InterPro" id="IPR009071">
    <property type="entry name" value="HMG_box_dom"/>
</dbReference>
<comment type="caution">
    <text evidence="4">The sequence shown here is derived from an EMBL/GenBank/DDBJ whole genome shotgun (WGS) entry which is preliminary data.</text>
</comment>
<dbReference type="Proteomes" id="UP000076858">
    <property type="component" value="Unassembled WGS sequence"/>
</dbReference>
<gene>
    <name evidence="4" type="ORF">APZ42_020453</name>
</gene>
<dbReference type="EMBL" id="LRGB01000996">
    <property type="protein sequence ID" value="KZS14250.1"/>
    <property type="molecule type" value="Genomic_DNA"/>
</dbReference>
<dbReference type="PROSITE" id="PS50118">
    <property type="entry name" value="HMG_BOX_2"/>
    <property type="match status" value="1"/>
</dbReference>
<evidence type="ECO:0000256" key="1">
    <source>
        <dbReference type="PROSITE-ProRule" id="PRU00267"/>
    </source>
</evidence>
<dbReference type="Pfam" id="PF00505">
    <property type="entry name" value="HMG_box"/>
    <property type="match status" value="1"/>
</dbReference>
<keyword evidence="5" id="KW-1185">Reference proteome</keyword>
<dbReference type="InterPro" id="IPR039655">
    <property type="entry name" value="HBP1"/>
</dbReference>
<dbReference type="CDD" id="cd21988">
    <property type="entry name" value="HMG-box_HBP1"/>
    <property type="match status" value="1"/>
</dbReference>
<dbReference type="GO" id="GO:0005634">
    <property type="term" value="C:nucleus"/>
    <property type="evidence" value="ECO:0007669"/>
    <property type="project" value="UniProtKB-UniRule"/>
</dbReference>
<feature type="region of interest" description="Disordered" evidence="2">
    <location>
        <begin position="326"/>
        <end position="347"/>
    </location>
</feature>
<dbReference type="SMART" id="SM00398">
    <property type="entry name" value="HMG"/>
    <property type="match status" value="1"/>
</dbReference>
<evidence type="ECO:0000313" key="4">
    <source>
        <dbReference type="EMBL" id="KZS14250.1"/>
    </source>
</evidence>
<dbReference type="PANTHER" id="PTHR15499">
    <property type="entry name" value="HMG BOX-CONTAINING PROTEIN 1"/>
    <property type="match status" value="1"/>
</dbReference>
<accession>A0A164XHS8</accession>
<organism evidence="4 5">
    <name type="scientific">Daphnia magna</name>
    <dbReference type="NCBI Taxonomy" id="35525"/>
    <lineage>
        <taxon>Eukaryota</taxon>
        <taxon>Metazoa</taxon>
        <taxon>Ecdysozoa</taxon>
        <taxon>Arthropoda</taxon>
        <taxon>Crustacea</taxon>
        <taxon>Branchiopoda</taxon>
        <taxon>Diplostraca</taxon>
        <taxon>Cladocera</taxon>
        <taxon>Anomopoda</taxon>
        <taxon>Daphniidae</taxon>
        <taxon>Daphnia</taxon>
    </lineage>
</organism>
<evidence type="ECO:0000313" key="5">
    <source>
        <dbReference type="Proteomes" id="UP000076858"/>
    </source>
</evidence>
<dbReference type="AlphaFoldDB" id="A0A164XHS8"/>
<evidence type="ECO:0000259" key="3">
    <source>
        <dbReference type="PROSITE" id="PS50118"/>
    </source>
</evidence>
<protein>
    <recommendedName>
        <fullName evidence="3">HMG box domain-containing protein</fullName>
    </recommendedName>
</protein>
<feature type="DNA-binding region" description="HMG box" evidence="1">
    <location>
        <begin position="347"/>
        <end position="415"/>
    </location>
</feature>
<dbReference type="InterPro" id="IPR036910">
    <property type="entry name" value="HMG_box_dom_sf"/>
</dbReference>
<dbReference type="Gene3D" id="1.10.30.10">
    <property type="entry name" value="High mobility group box domain"/>
    <property type="match status" value="1"/>
</dbReference>
<dbReference type="OrthoDB" id="498543at2759"/>
<name>A0A164XHS8_9CRUS</name>
<evidence type="ECO:0000256" key="2">
    <source>
        <dbReference type="SAM" id="MobiDB-lite"/>
    </source>
</evidence>
<dbReference type="STRING" id="35525.A0A164XHS8"/>
<proteinExistence type="predicted"/>
<feature type="domain" description="HMG box" evidence="3">
    <location>
        <begin position="347"/>
        <end position="415"/>
    </location>
</feature>
<dbReference type="GO" id="GO:0000981">
    <property type="term" value="F:DNA-binding transcription factor activity, RNA polymerase II-specific"/>
    <property type="evidence" value="ECO:0007669"/>
    <property type="project" value="TreeGrafter"/>
</dbReference>
<dbReference type="PANTHER" id="PTHR15499:SF3">
    <property type="entry name" value="HMG BOX-CONTAINING PROTEIN 1"/>
    <property type="match status" value="1"/>
</dbReference>
<dbReference type="GO" id="GO:0000978">
    <property type="term" value="F:RNA polymerase II cis-regulatory region sequence-specific DNA binding"/>
    <property type="evidence" value="ECO:0007669"/>
    <property type="project" value="TreeGrafter"/>
</dbReference>